<sequence length="368" mass="41951">MSRRLSKRCNTGSSEIASSCRRGGRRAPPPAPVEEEEELLTLMRMRCQRANMVYGLSQPMLDAEPEVAIGDGKLARKYSEIYNNIRALGFDSKFHLGDAVNVTLVKEFYANWQPEASLDAVYEVQVWGKVIPFSSQVINRIMGFTEHSHKLFQRFLRRPDYPAIHRLLGGADSSVAWARDANEFHKNMKKSTCQRPAKVVLWLINAKIMPTQSDTDVPRLKVCLIYALLTRMRVDLGKLMLEHMARVRPLGARRLYYPSMITRLLRAHHVEEEFHYDWTIPMTYLIKAYDVTLVIDPPDTALLFADLSLCVARGETDLEELQQDHPLSAITQQWLGLARGGHLPPDEDVNSIPSDDEEYLRTLEGADD</sequence>
<feature type="domain" description="Putative plant transposon protein" evidence="2">
    <location>
        <begin position="98"/>
        <end position="270"/>
    </location>
</feature>
<feature type="region of interest" description="Disordered" evidence="1">
    <location>
        <begin position="1"/>
        <end position="33"/>
    </location>
</feature>
<evidence type="ECO:0000313" key="3">
    <source>
        <dbReference type="EMBL" id="OIT21836.1"/>
    </source>
</evidence>
<name>A0A1J6JZG0_NICAT</name>
<evidence type="ECO:0000313" key="4">
    <source>
        <dbReference type="Proteomes" id="UP000187609"/>
    </source>
</evidence>
<protein>
    <recommendedName>
        <fullName evidence="2">Putative plant transposon protein domain-containing protein</fullName>
    </recommendedName>
</protein>
<dbReference type="AlphaFoldDB" id="A0A1J6JZG0"/>
<feature type="region of interest" description="Disordered" evidence="1">
    <location>
        <begin position="344"/>
        <end position="368"/>
    </location>
</feature>
<proteinExistence type="predicted"/>
<organism evidence="3 4">
    <name type="scientific">Nicotiana attenuata</name>
    <name type="common">Coyote tobacco</name>
    <dbReference type="NCBI Taxonomy" id="49451"/>
    <lineage>
        <taxon>Eukaryota</taxon>
        <taxon>Viridiplantae</taxon>
        <taxon>Streptophyta</taxon>
        <taxon>Embryophyta</taxon>
        <taxon>Tracheophyta</taxon>
        <taxon>Spermatophyta</taxon>
        <taxon>Magnoliopsida</taxon>
        <taxon>eudicotyledons</taxon>
        <taxon>Gunneridae</taxon>
        <taxon>Pentapetalae</taxon>
        <taxon>asterids</taxon>
        <taxon>lamiids</taxon>
        <taxon>Solanales</taxon>
        <taxon>Solanaceae</taxon>
        <taxon>Nicotianoideae</taxon>
        <taxon>Nicotianeae</taxon>
        <taxon>Nicotiana</taxon>
    </lineage>
</organism>
<dbReference type="Proteomes" id="UP000187609">
    <property type="component" value="Unassembled WGS sequence"/>
</dbReference>
<evidence type="ECO:0000259" key="2">
    <source>
        <dbReference type="Pfam" id="PF20167"/>
    </source>
</evidence>
<gene>
    <name evidence="3" type="ORF">A4A49_52968</name>
</gene>
<dbReference type="EMBL" id="MJEQ01004075">
    <property type="protein sequence ID" value="OIT21836.1"/>
    <property type="molecule type" value="Genomic_DNA"/>
</dbReference>
<evidence type="ECO:0000256" key="1">
    <source>
        <dbReference type="SAM" id="MobiDB-lite"/>
    </source>
</evidence>
<dbReference type="InterPro" id="IPR046796">
    <property type="entry name" value="Transposase_32_dom"/>
</dbReference>
<reference evidence="3" key="1">
    <citation type="submission" date="2016-11" db="EMBL/GenBank/DDBJ databases">
        <title>The genome of Nicotiana attenuata.</title>
        <authorList>
            <person name="Xu S."/>
            <person name="Brockmoeller T."/>
            <person name="Gaquerel E."/>
            <person name="Navarro A."/>
            <person name="Kuhl H."/>
            <person name="Gase K."/>
            <person name="Ling Z."/>
            <person name="Zhou W."/>
            <person name="Kreitzer C."/>
            <person name="Stanke M."/>
            <person name="Tang H."/>
            <person name="Lyons E."/>
            <person name="Pandey P."/>
            <person name="Pandey S.P."/>
            <person name="Timmermann B."/>
            <person name="Baldwin I.T."/>
        </authorList>
    </citation>
    <scope>NUCLEOTIDE SEQUENCE [LARGE SCALE GENOMIC DNA]</scope>
    <source>
        <strain evidence="3">UT</strain>
    </source>
</reference>
<dbReference type="Gramene" id="OIT21836">
    <property type="protein sequence ID" value="OIT21836"/>
    <property type="gene ID" value="A4A49_52968"/>
</dbReference>
<feature type="compositionally biased region" description="Polar residues" evidence="1">
    <location>
        <begin position="8"/>
        <end position="17"/>
    </location>
</feature>
<accession>A0A1J6JZG0</accession>
<feature type="compositionally biased region" description="Acidic residues" evidence="1">
    <location>
        <begin position="346"/>
        <end position="358"/>
    </location>
</feature>
<comment type="caution">
    <text evidence="3">The sequence shown here is derived from an EMBL/GenBank/DDBJ whole genome shotgun (WGS) entry which is preliminary data.</text>
</comment>
<keyword evidence="4" id="KW-1185">Reference proteome</keyword>
<dbReference type="Pfam" id="PF20167">
    <property type="entry name" value="Transposase_32"/>
    <property type="match status" value="1"/>
</dbReference>